<dbReference type="Gene3D" id="3.40.1550.10">
    <property type="entry name" value="CheC-like"/>
    <property type="match status" value="1"/>
</dbReference>
<sequence length="158" mass="17246">MDLTEIRYALEDAISELFQEIGPLHASIAAVSSTPSVEIVSSLGLVGGMKGYGFLLFSQRNALLFTSTVSRALGYAIEGEELTELHRSFLLEFTNQIFGRTAGKFSRLGIDVRITPPSLLLGKGVSPLFFHEAAHLHLSIQGTFGTFLLSLILKHPLR</sequence>
<reference evidence="3 4" key="2">
    <citation type="journal article" date="2010" name="J. Bacteriol.">
        <title>Genome sequence of the polysaccharide-degrading, thermophilic anaerobe Spirochaeta thermophila DSM 6192.</title>
        <authorList>
            <person name="Angelov A."/>
            <person name="Liebl S."/>
            <person name="Ballschmiter M."/>
            <person name="Bomeke M."/>
            <person name="Lehmann R."/>
            <person name="Liesegang H."/>
            <person name="Daniel R."/>
            <person name="Liebl W."/>
        </authorList>
    </citation>
    <scope>NUCLEOTIDE SEQUENCE [LARGE SCALE GENOMIC DNA]</scope>
    <source>
        <strain evidence="4">ATCC 49972 / DSM 6192 / RI 19.B1</strain>
    </source>
</reference>
<dbReference type="RefSeq" id="WP_013313821.1">
    <property type="nucleotide sequence ID" value="NC_014484.1"/>
</dbReference>
<gene>
    <name evidence="3" type="ordered locus">STHERM_c10340</name>
</gene>
<keyword evidence="1" id="KW-0145">Chemotaxis</keyword>
<dbReference type="Proteomes" id="UP000001296">
    <property type="component" value="Chromosome"/>
</dbReference>
<accession>E0RSJ3</accession>
<evidence type="ECO:0000256" key="1">
    <source>
        <dbReference type="ARBA" id="ARBA00022500"/>
    </source>
</evidence>
<evidence type="ECO:0000313" key="3">
    <source>
        <dbReference type="EMBL" id="ADN01980.1"/>
    </source>
</evidence>
<dbReference type="KEGG" id="sta:STHERM_c10340"/>
<dbReference type="SUPFAM" id="SSF103039">
    <property type="entry name" value="CheC-like"/>
    <property type="match status" value="1"/>
</dbReference>
<dbReference type="HOGENOM" id="CLU_1668317_0_0_12"/>
<feature type="domain" description="Chemotaxis phosphatase CheX-like" evidence="2">
    <location>
        <begin position="40"/>
        <end position="125"/>
    </location>
</feature>
<dbReference type="InterPro" id="IPR028051">
    <property type="entry name" value="CheX-like_dom"/>
</dbReference>
<protein>
    <recommendedName>
        <fullName evidence="2">Chemotaxis phosphatase CheX-like domain-containing protein</fullName>
    </recommendedName>
</protein>
<proteinExistence type="predicted"/>
<dbReference type="EMBL" id="CP001698">
    <property type="protein sequence ID" value="ADN01980.1"/>
    <property type="molecule type" value="Genomic_DNA"/>
</dbReference>
<dbReference type="Pfam" id="PF13690">
    <property type="entry name" value="CheX"/>
    <property type="match status" value="1"/>
</dbReference>
<evidence type="ECO:0000259" key="2">
    <source>
        <dbReference type="Pfam" id="PF13690"/>
    </source>
</evidence>
<reference key="1">
    <citation type="submission" date="2009-08" db="EMBL/GenBank/DDBJ databases">
        <title>The genome sequence of Spirochaeta thermophila DSM6192.</title>
        <authorList>
            <person name="Angelov A."/>
            <person name="Mientus M."/>
            <person name="Wittenberg S."/>
            <person name="Lehmann R."/>
            <person name="Liesegang H."/>
            <person name="Daniel R."/>
            <person name="Liebl W."/>
        </authorList>
    </citation>
    <scope>NUCLEOTIDE SEQUENCE</scope>
    <source>
        <strain>DSM 6192</strain>
    </source>
</reference>
<evidence type="ECO:0000313" key="4">
    <source>
        <dbReference type="Proteomes" id="UP000001296"/>
    </source>
</evidence>
<dbReference type="GO" id="GO:0006935">
    <property type="term" value="P:chemotaxis"/>
    <property type="evidence" value="ECO:0007669"/>
    <property type="project" value="UniProtKB-KW"/>
</dbReference>
<dbReference type="InterPro" id="IPR028976">
    <property type="entry name" value="CheC-like_sf"/>
</dbReference>
<organism evidence="3 4">
    <name type="scientific">Winmispira thermophila (strain ATCC 49972 / DSM 6192 / RI 19.B1)</name>
    <name type="common">Spirochaeta thermophila</name>
    <dbReference type="NCBI Taxonomy" id="665571"/>
    <lineage>
        <taxon>Bacteria</taxon>
        <taxon>Pseudomonadati</taxon>
        <taxon>Spirochaetota</taxon>
        <taxon>Spirochaetia</taxon>
        <taxon>Winmispirales</taxon>
        <taxon>Winmispiraceae</taxon>
        <taxon>Winmispira</taxon>
    </lineage>
</organism>
<dbReference type="AlphaFoldDB" id="E0RSJ3"/>
<dbReference type="PaxDb" id="665571-STHERM_c10340"/>
<name>E0RSJ3_WINT6</name>